<evidence type="ECO:0000256" key="1">
    <source>
        <dbReference type="ARBA" id="ARBA00004123"/>
    </source>
</evidence>
<dbReference type="Gene3D" id="1.10.20.10">
    <property type="entry name" value="Histone, subunit A"/>
    <property type="match status" value="1"/>
</dbReference>
<dbReference type="AlphaFoldDB" id="A0A8H4IHG0"/>
<dbReference type="GO" id="GO:0051123">
    <property type="term" value="P:RNA polymerase II preinitiation complex assembly"/>
    <property type="evidence" value="ECO:0007669"/>
    <property type="project" value="TreeGrafter"/>
</dbReference>
<evidence type="ECO:0000313" key="8">
    <source>
        <dbReference type="EMBL" id="KAF4301355.1"/>
    </source>
</evidence>
<dbReference type="PANTHER" id="PTHR12264:SF21">
    <property type="entry name" value="TRANSCRIPTION INITIATION FACTOR TFIID SUBUNIT 12"/>
    <property type="match status" value="1"/>
</dbReference>
<dbReference type="GO" id="GO:0005669">
    <property type="term" value="C:transcription factor TFIID complex"/>
    <property type="evidence" value="ECO:0007669"/>
    <property type="project" value="InterPro"/>
</dbReference>
<dbReference type="GO" id="GO:0000124">
    <property type="term" value="C:SAGA complex"/>
    <property type="evidence" value="ECO:0007669"/>
    <property type="project" value="InterPro"/>
</dbReference>
<proteinExistence type="inferred from homology"/>
<dbReference type="OrthoDB" id="2193432at2759"/>
<feature type="compositionally biased region" description="Low complexity" evidence="6">
    <location>
        <begin position="80"/>
        <end position="97"/>
    </location>
</feature>
<keyword evidence="9" id="KW-1185">Reference proteome</keyword>
<feature type="region of interest" description="Disordered" evidence="6">
    <location>
        <begin position="199"/>
        <end position="505"/>
    </location>
</feature>
<feature type="compositionally biased region" description="Low complexity" evidence="6">
    <location>
        <begin position="105"/>
        <end position="138"/>
    </location>
</feature>
<feature type="compositionally biased region" description="Polar residues" evidence="6">
    <location>
        <begin position="407"/>
        <end position="422"/>
    </location>
</feature>
<feature type="compositionally biased region" description="Low complexity" evidence="6">
    <location>
        <begin position="317"/>
        <end position="356"/>
    </location>
</feature>
<feature type="compositionally biased region" description="Low complexity" evidence="6">
    <location>
        <begin position="286"/>
        <end position="301"/>
    </location>
</feature>
<evidence type="ECO:0000256" key="6">
    <source>
        <dbReference type="SAM" id="MobiDB-lite"/>
    </source>
</evidence>
<comment type="caution">
    <text evidence="8">The sequence shown here is derived from an EMBL/GenBank/DDBJ whole genome shotgun (WGS) entry which is preliminary data.</text>
</comment>
<dbReference type="CDD" id="cd07981">
    <property type="entry name" value="HFD_TAF12"/>
    <property type="match status" value="1"/>
</dbReference>
<protein>
    <submittedName>
        <fullName evidence="8">Transcription initiation factor TFIID</fullName>
    </submittedName>
</protein>
<feature type="compositionally biased region" description="Low complexity" evidence="6">
    <location>
        <begin position="243"/>
        <end position="277"/>
    </location>
</feature>
<gene>
    <name evidence="8" type="ORF">GTA08_BOTSDO10882</name>
</gene>
<dbReference type="InterPro" id="IPR009072">
    <property type="entry name" value="Histone-fold"/>
</dbReference>
<accession>A0A8H4IHG0</accession>
<reference evidence="8" key="1">
    <citation type="submission" date="2020-04" db="EMBL/GenBank/DDBJ databases">
        <title>Genome Assembly and Annotation of Botryosphaeria dothidea sdau 11-99, a Latent Pathogen of Apple Fruit Ring Rot in China.</title>
        <authorList>
            <person name="Yu C."/>
            <person name="Diao Y."/>
            <person name="Lu Q."/>
            <person name="Zhao J."/>
            <person name="Cui S."/>
            <person name="Peng C."/>
            <person name="He B."/>
            <person name="Liu H."/>
        </authorList>
    </citation>
    <scope>NUCLEOTIDE SEQUENCE [LARGE SCALE GENOMIC DNA]</scope>
    <source>
        <strain evidence="8">Sdau11-99</strain>
    </source>
</reference>
<dbReference type="InterPro" id="IPR003228">
    <property type="entry name" value="TFIID_TAF12_dom"/>
</dbReference>
<comment type="subcellular location">
    <subcellularLocation>
        <location evidence="1">Nucleus</location>
    </subcellularLocation>
</comment>
<dbReference type="SUPFAM" id="SSF47113">
    <property type="entry name" value="Histone-fold"/>
    <property type="match status" value="1"/>
</dbReference>
<keyword evidence="3" id="KW-0805">Transcription regulation</keyword>
<keyword evidence="5" id="KW-0539">Nucleus</keyword>
<feature type="domain" description="Transcription initiation factor TFIID subunit 12" evidence="7">
    <location>
        <begin position="532"/>
        <end position="604"/>
    </location>
</feature>
<dbReference type="GO" id="GO:0003677">
    <property type="term" value="F:DNA binding"/>
    <property type="evidence" value="ECO:0007669"/>
    <property type="project" value="TreeGrafter"/>
</dbReference>
<dbReference type="GO" id="GO:0046982">
    <property type="term" value="F:protein heterodimerization activity"/>
    <property type="evidence" value="ECO:0007669"/>
    <property type="project" value="InterPro"/>
</dbReference>
<dbReference type="PANTHER" id="PTHR12264">
    <property type="entry name" value="TRANSCRIPTION INITIATION FACTOR TFIID SUBUNIT 12"/>
    <property type="match status" value="1"/>
</dbReference>
<organism evidence="8 9">
    <name type="scientific">Botryosphaeria dothidea</name>
    <dbReference type="NCBI Taxonomy" id="55169"/>
    <lineage>
        <taxon>Eukaryota</taxon>
        <taxon>Fungi</taxon>
        <taxon>Dikarya</taxon>
        <taxon>Ascomycota</taxon>
        <taxon>Pezizomycotina</taxon>
        <taxon>Dothideomycetes</taxon>
        <taxon>Dothideomycetes incertae sedis</taxon>
        <taxon>Botryosphaeriales</taxon>
        <taxon>Botryosphaeriaceae</taxon>
        <taxon>Botryosphaeria</taxon>
    </lineage>
</organism>
<feature type="compositionally biased region" description="Polar residues" evidence="6">
    <location>
        <begin position="375"/>
        <end position="399"/>
    </location>
</feature>
<keyword evidence="4" id="KW-0804">Transcription</keyword>
<dbReference type="Proteomes" id="UP000572817">
    <property type="component" value="Unassembled WGS sequence"/>
</dbReference>
<feature type="region of interest" description="Disordered" evidence="6">
    <location>
        <begin position="75"/>
        <end position="166"/>
    </location>
</feature>
<evidence type="ECO:0000259" key="7">
    <source>
        <dbReference type="Pfam" id="PF03847"/>
    </source>
</evidence>
<dbReference type="InterPro" id="IPR037794">
    <property type="entry name" value="TAF12"/>
</dbReference>
<dbReference type="FunFam" id="1.10.20.10:FF:000037">
    <property type="entry name" value="Transcription initiation factor TFIID subunit 12"/>
    <property type="match status" value="1"/>
</dbReference>
<evidence type="ECO:0000313" key="9">
    <source>
        <dbReference type="Proteomes" id="UP000572817"/>
    </source>
</evidence>
<name>A0A8H4IHG0_9PEZI</name>
<evidence type="ECO:0000256" key="2">
    <source>
        <dbReference type="ARBA" id="ARBA00007530"/>
    </source>
</evidence>
<evidence type="ECO:0000256" key="5">
    <source>
        <dbReference type="ARBA" id="ARBA00023242"/>
    </source>
</evidence>
<feature type="compositionally biased region" description="Polar residues" evidence="6">
    <location>
        <begin position="357"/>
        <end position="368"/>
    </location>
</feature>
<evidence type="ECO:0000256" key="3">
    <source>
        <dbReference type="ARBA" id="ARBA00023015"/>
    </source>
</evidence>
<comment type="similarity">
    <text evidence="2">Belongs to the TAF12 family.</text>
</comment>
<sequence length="644" mass="70197">MSGNPQAQGARPLPPGIRVNQIQTLPHLNDHQKASYTRGVASLYEAFQKHDKESPEYKTAAAKLLEFTKKMGKEMNEWKANQAAAAAAGQPSQQQPQQPQPPQERPQSQGQPAQQPQQPQQPNQQSQGPTQQPGGPRQPTIPPQILQHVQGFPYALPPNIVPGTPEAENKLKEMKNTYASMLHKQEQLASNLKKLQAMVQERQSQGQEIPPTWAAQKQQMEQQFAAVRNSVTEFRKSQESLKQQAQNQQNRQNQQNQQQGPQQTPQQSQQKPVAPQQPQQPPPQQAPQQPQQAPQQANGQQVKNDASNSAVPPTPAQPQQQIQMGGQQSHPPQQQQQQQQPPQGAQAGNNQQMANNPTVQAARQQLNPGQPPMSPATSGPQQQGQPAFSGQMGQQTPMSAQRPPLNPQQASQMNQMQHSPHPQSAGGANGPVPLTHGQAMSNAARAYSDSRGTPQIPAAQGYQPMGNRDQISNPKMPIPKTLNAPPPHPVNMGPARPTLGGPSNGAPGMMGQPVIAGHPQYHLEGDENRVLSKKKLDELVRQVAGAGEPTGEALSPEVEEAMLQLADDFLDNVVSSACKLAKLRESSQLEIRDIQNILERNYNIRIPGYASDEVRTVRKFQPAPGWTQKMNAVQAAKVMGGKTD</sequence>
<dbReference type="GO" id="GO:0017025">
    <property type="term" value="F:TBP-class protein binding"/>
    <property type="evidence" value="ECO:0007669"/>
    <property type="project" value="TreeGrafter"/>
</dbReference>
<evidence type="ECO:0000256" key="4">
    <source>
        <dbReference type="ARBA" id="ARBA00023163"/>
    </source>
</evidence>
<feature type="compositionally biased region" description="Polar residues" evidence="6">
    <location>
        <begin position="302"/>
        <end position="311"/>
    </location>
</feature>
<dbReference type="EMBL" id="WWBZ02000082">
    <property type="protein sequence ID" value="KAF4301355.1"/>
    <property type="molecule type" value="Genomic_DNA"/>
</dbReference>
<dbReference type="Pfam" id="PF03847">
    <property type="entry name" value="TFIID_20kDa"/>
    <property type="match status" value="1"/>
</dbReference>